<dbReference type="PaxDb" id="3708-A0A078JBW8"/>
<comment type="similarity">
    <text evidence="1 2">Belongs to the cytochrome P450 family.</text>
</comment>
<dbReference type="GO" id="GO:0004497">
    <property type="term" value="F:monooxygenase activity"/>
    <property type="evidence" value="ECO:0007669"/>
    <property type="project" value="UniProtKB-KW"/>
</dbReference>
<keyword evidence="4" id="KW-1185">Reference proteome</keyword>
<dbReference type="Pfam" id="PF00067">
    <property type="entry name" value="p450"/>
    <property type="match status" value="1"/>
</dbReference>
<keyword evidence="2" id="KW-0349">Heme</keyword>
<dbReference type="PANTHER" id="PTHR24291:SF183">
    <property type="entry name" value="CYTOCHROME P450 97B3, CHLOROPLASTIC"/>
    <property type="match status" value="1"/>
</dbReference>
<dbReference type="Gramene" id="CDY61653">
    <property type="protein sequence ID" value="CDY61653"/>
    <property type="gene ID" value="GSBRNA2T00034148001"/>
</dbReference>
<proteinExistence type="inferred from homology"/>
<dbReference type="InterPro" id="IPR017972">
    <property type="entry name" value="Cyt_P450_CS"/>
</dbReference>
<evidence type="ECO:0000313" key="4">
    <source>
        <dbReference type="Proteomes" id="UP000028999"/>
    </source>
</evidence>
<evidence type="ECO:0000313" key="3">
    <source>
        <dbReference type="EMBL" id="CDY61653.1"/>
    </source>
</evidence>
<dbReference type="PROSITE" id="PS00086">
    <property type="entry name" value="CYTOCHROME_P450"/>
    <property type="match status" value="1"/>
</dbReference>
<keyword evidence="2" id="KW-0479">Metal-binding</keyword>
<dbReference type="InterPro" id="IPR050196">
    <property type="entry name" value="Cytochrome_P450_Monoox"/>
</dbReference>
<evidence type="ECO:0000256" key="2">
    <source>
        <dbReference type="RuleBase" id="RU000461"/>
    </source>
</evidence>
<accession>A0A078JBW8</accession>
<protein>
    <submittedName>
        <fullName evidence="3">BnaCnng38160D protein</fullName>
    </submittedName>
</protein>
<name>A0A078JBW8_BRANA</name>
<dbReference type="Gene3D" id="1.10.630.10">
    <property type="entry name" value="Cytochrome P450"/>
    <property type="match status" value="1"/>
</dbReference>
<dbReference type="EMBL" id="LK034022">
    <property type="protein sequence ID" value="CDY61653.1"/>
    <property type="molecule type" value="Genomic_DNA"/>
</dbReference>
<organism evidence="3 4">
    <name type="scientific">Brassica napus</name>
    <name type="common">Rape</name>
    <dbReference type="NCBI Taxonomy" id="3708"/>
    <lineage>
        <taxon>Eukaryota</taxon>
        <taxon>Viridiplantae</taxon>
        <taxon>Streptophyta</taxon>
        <taxon>Embryophyta</taxon>
        <taxon>Tracheophyta</taxon>
        <taxon>Spermatophyta</taxon>
        <taxon>Magnoliopsida</taxon>
        <taxon>eudicotyledons</taxon>
        <taxon>Gunneridae</taxon>
        <taxon>Pentapetalae</taxon>
        <taxon>rosids</taxon>
        <taxon>malvids</taxon>
        <taxon>Brassicales</taxon>
        <taxon>Brassicaceae</taxon>
        <taxon>Brassiceae</taxon>
        <taxon>Brassica</taxon>
    </lineage>
</organism>
<gene>
    <name evidence="3" type="primary">BnaCnng38160D</name>
    <name evidence="3" type="ORF">GSBRNA2T00034148001</name>
</gene>
<keyword evidence="2" id="KW-0503">Monooxygenase</keyword>
<dbReference type="GO" id="GO:0005506">
    <property type="term" value="F:iron ion binding"/>
    <property type="evidence" value="ECO:0007669"/>
    <property type="project" value="InterPro"/>
</dbReference>
<dbReference type="Proteomes" id="UP000028999">
    <property type="component" value="Unassembled WGS sequence"/>
</dbReference>
<evidence type="ECO:0000256" key="1">
    <source>
        <dbReference type="ARBA" id="ARBA00010617"/>
    </source>
</evidence>
<keyword evidence="2" id="KW-0408">Iron</keyword>
<dbReference type="GO" id="GO:0020037">
    <property type="term" value="F:heme binding"/>
    <property type="evidence" value="ECO:0007669"/>
    <property type="project" value="InterPro"/>
</dbReference>
<dbReference type="SUPFAM" id="SSF48264">
    <property type="entry name" value="Cytochrome P450"/>
    <property type="match status" value="1"/>
</dbReference>
<dbReference type="AlphaFoldDB" id="A0A078JBW8"/>
<sequence>MKDFLLVNIFPRQRKFQSDLKIINDCLDGVIQNAKEIRQETDIENSSNVTTLISRSILRFLVDMRGVDIDQLMTGMQDYISYCTSILLHKYALKFWRLFLFPQVRRNYESFKLILLYDIFKIENLIIFKFLKLKLCSRVQSLRLYPQPPLLIRHTLKPETLNGGYKGEEEGHKVPKRTDIFISVFEPDRFLRTKESNGIEGWAGFDPSRSPGALYPNEIIADFQSLPFGGGPRKCIGEQFALMESTVALANVWNRLSLRI</sequence>
<dbReference type="InterPro" id="IPR036396">
    <property type="entry name" value="Cyt_P450_sf"/>
</dbReference>
<reference evidence="3 4" key="1">
    <citation type="journal article" date="2014" name="Science">
        <title>Plant genetics. Early allopolyploid evolution in the post-Neolithic Brassica napus oilseed genome.</title>
        <authorList>
            <person name="Chalhoub B."/>
            <person name="Denoeud F."/>
            <person name="Liu S."/>
            <person name="Parkin I.A."/>
            <person name="Tang H."/>
            <person name="Wang X."/>
            <person name="Chiquet J."/>
            <person name="Belcram H."/>
            <person name="Tong C."/>
            <person name="Samans B."/>
            <person name="Correa M."/>
            <person name="Da Silva C."/>
            <person name="Just J."/>
            <person name="Falentin C."/>
            <person name="Koh C.S."/>
            <person name="Le Clainche I."/>
            <person name="Bernard M."/>
            <person name="Bento P."/>
            <person name="Noel B."/>
            <person name="Labadie K."/>
            <person name="Alberti A."/>
            <person name="Charles M."/>
            <person name="Arnaud D."/>
            <person name="Guo H."/>
            <person name="Daviaud C."/>
            <person name="Alamery S."/>
            <person name="Jabbari K."/>
            <person name="Zhao M."/>
            <person name="Edger P.P."/>
            <person name="Chelaifa H."/>
            <person name="Tack D."/>
            <person name="Lassalle G."/>
            <person name="Mestiri I."/>
            <person name="Schnel N."/>
            <person name="Le Paslier M.C."/>
            <person name="Fan G."/>
            <person name="Renault V."/>
            <person name="Bayer P.E."/>
            <person name="Golicz A.A."/>
            <person name="Manoli S."/>
            <person name="Lee T.H."/>
            <person name="Thi V.H."/>
            <person name="Chalabi S."/>
            <person name="Hu Q."/>
            <person name="Fan C."/>
            <person name="Tollenaere R."/>
            <person name="Lu Y."/>
            <person name="Battail C."/>
            <person name="Shen J."/>
            <person name="Sidebottom C.H."/>
            <person name="Wang X."/>
            <person name="Canaguier A."/>
            <person name="Chauveau A."/>
            <person name="Berard A."/>
            <person name="Deniot G."/>
            <person name="Guan M."/>
            <person name="Liu Z."/>
            <person name="Sun F."/>
            <person name="Lim Y.P."/>
            <person name="Lyons E."/>
            <person name="Town C.D."/>
            <person name="Bancroft I."/>
            <person name="Wang X."/>
            <person name="Meng J."/>
            <person name="Ma J."/>
            <person name="Pires J.C."/>
            <person name="King G.J."/>
            <person name="Brunel D."/>
            <person name="Delourme R."/>
            <person name="Renard M."/>
            <person name="Aury J.M."/>
            <person name="Adams K.L."/>
            <person name="Batley J."/>
            <person name="Snowdon R.J."/>
            <person name="Tost J."/>
            <person name="Edwards D."/>
            <person name="Zhou Y."/>
            <person name="Hua W."/>
            <person name="Sharpe A.G."/>
            <person name="Paterson A.H."/>
            <person name="Guan C."/>
            <person name="Wincker P."/>
        </authorList>
    </citation>
    <scope>NUCLEOTIDE SEQUENCE [LARGE SCALE GENOMIC DNA]</scope>
    <source>
        <strain evidence="4">cv. Darmor-bzh</strain>
    </source>
</reference>
<keyword evidence="2" id="KW-0560">Oxidoreductase</keyword>
<dbReference type="GO" id="GO:0016705">
    <property type="term" value="F:oxidoreductase activity, acting on paired donors, with incorporation or reduction of molecular oxygen"/>
    <property type="evidence" value="ECO:0007669"/>
    <property type="project" value="InterPro"/>
</dbReference>
<dbReference type="STRING" id="3708.A0A078JBW8"/>
<dbReference type="InterPro" id="IPR001128">
    <property type="entry name" value="Cyt_P450"/>
</dbReference>
<dbReference type="PANTHER" id="PTHR24291">
    <property type="entry name" value="CYTOCHROME P450 FAMILY 4"/>
    <property type="match status" value="1"/>
</dbReference>